<dbReference type="Proteomes" id="UP000244571">
    <property type="component" value="Chromosome"/>
</dbReference>
<organism evidence="1 2">
    <name type="scientific">Orrella marina</name>
    <dbReference type="NCBI Taxonomy" id="2163011"/>
    <lineage>
        <taxon>Bacteria</taxon>
        <taxon>Pseudomonadati</taxon>
        <taxon>Pseudomonadota</taxon>
        <taxon>Betaproteobacteria</taxon>
        <taxon>Burkholderiales</taxon>
        <taxon>Alcaligenaceae</taxon>
        <taxon>Orrella</taxon>
    </lineage>
</organism>
<gene>
    <name evidence="1" type="ORF">DBV39_00150</name>
</gene>
<name>A0A2R4XF16_9BURK</name>
<reference evidence="1 2" key="1">
    <citation type="submission" date="2018-04" db="EMBL/GenBank/DDBJ databases">
        <title>Bordetella sp. HZ20 isolated from seawater.</title>
        <authorList>
            <person name="Sun C."/>
        </authorList>
    </citation>
    <scope>NUCLEOTIDE SEQUENCE [LARGE SCALE GENOMIC DNA]</scope>
    <source>
        <strain evidence="1 2">HZ20</strain>
    </source>
</reference>
<evidence type="ECO:0000313" key="1">
    <source>
        <dbReference type="EMBL" id="AWB32380.1"/>
    </source>
</evidence>
<dbReference type="OrthoDB" id="6169380at2"/>
<keyword evidence="2" id="KW-1185">Reference proteome</keyword>
<dbReference type="RefSeq" id="WP_108619821.1">
    <property type="nucleotide sequence ID" value="NZ_CP028901.1"/>
</dbReference>
<protein>
    <submittedName>
        <fullName evidence="1">Uncharacterized protein</fullName>
    </submittedName>
</protein>
<sequence>MIEAASKPNATVEDDDVFQYPPDIEEALKIFMGLSSSWETAIDPIGGQVMRIGLRSTEIAAEMQLQGIRKRNRTALYQDIRVMERAALKVFMGNQSAQSS</sequence>
<dbReference type="EMBL" id="CP028901">
    <property type="protein sequence ID" value="AWB32380.1"/>
    <property type="molecule type" value="Genomic_DNA"/>
</dbReference>
<dbReference type="InterPro" id="IPR014915">
    <property type="entry name" value="Phage_TLS_TfmB"/>
</dbReference>
<evidence type="ECO:0000313" key="2">
    <source>
        <dbReference type="Proteomes" id="UP000244571"/>
    </source>
</evidence>
<dbReference type="Pfam" id="PF08809">
    <property type="entry name" value="DUF1799"/>
    <property type="match status" value="1"/>
</dbReference>
<dbReference type="AlphaFoldDB" id="A0A2R4XF16"/>
<proteinExistence type="predicted"/>
<dbReference type="KEGG" id="boz:DBV39_00150"/>
<accession>A0A2R4XF16</accession>